<dbReference type="SUPFAM" id="SSF57845">
    <property type="entry name" value="B-box zinc-binding domain"/>
    <property type="match status" value="2"/>
</dbReference>
<dbReference type="InterPro" id="IPR013320">
    <property type="entry name" value="ConA-like_dom_sf"/>
</dbReference>
<dbReference type="InterPro" id="IPR003877">
    <property type="entry name" value="SPRY_dom"/>
</dbReference>
<evidence type="ECO:0000259" key="6">
    <source>
        <dbReference type="PROSITE" id="PS50119"/>
    </source>
</evidence>
<feature type="domain" description="B box-type" evidence="6">
    <location>
        <begin position="420"/>
        <end position="461"/>
    </location>
</feature>
<dbReference type="Gene3D" id="3.30.160.60">
    <property type="entry name" value="Classic Zinc Finger"/>
    <property type="match status" value="2"/>
</dbReference>
<dbReference type="SMART" id="SM00336">
    <property type="entry name" value="BBOX"/>
    <property type="match status" value="2"/>
</dbReference>
<feature type="domain" description="RING-type" evidence="5">
    <location>
        <begin position="15"/>
        <end position="56"/>
    </location>
</feature>
<dbReference type="InterPro" id="IPR000315">
    <property type="entry name" value="Znf_B-box"/>
</dbReference>
<evidence type="ECO:0000256" key="1">
    <source>
        <dbReference type="ARBA" id="ARBA00022723"/>
    </source>
</evidence>
<keyword evidence="1" id="KW-0479">Metal-binding</keyword>
<evidence type="ECO:0000313" key="8">
    <source>
        <dbReference type="EMBL" id="ELK00440.1"/>
    </source>
</evidence>
<dbReference type="InterPro" id="IPR003879">
    <property type="entry name" value="Butyrophylin_SPRY"/>
</dbReference>
<dbReference type="Gene3D" id="3.30.40.10">
    <property type="entry name" value="Zinc/RING finger domain, C3HC4 (zinc finger)"/>
    <property type="match status" value="1"/>
</dbReference>
<dbReference type="SUPFAM" id="SSF49899">
    <property type="entry name" value="Concanavalin A-like lectins/glucanases"/>
    <property type="match status" value="2"/>
</dbReference>
<dbReference type="Pfam" id="PF00622">
    <property type="entry name" value="SPRY"/>
    <property type="match status" value="1"/>
</dbReference>
<dbReference type="SMART" id="SM00449">
    <property type="entry name" value="SPRY"/>
    <property type="match status" value="1"/>
</dbReference>
<dbReference type="SUPFAM" id="SSF57850">
    <property type="entry name" value="RING/U-box"/>
    <property type="match status" value="1"/>
</dbReference>
<dbReference type="InParanoid" id="L5JM82"/>
<dbReference type="PROSITE" id="PS00518">
    <property type="entry name" value="ZF_RING_1"/>
    <property type="match status" value="1"/>
</dbReference>
<dbReference type="PRINTS" id="PR01407">
    <property type="entry name" value="BUTYPHLNCDUF"/>
</dbReference>
<evidence type="ECO:0000259" key="5">
    <source>
        <dbReference type="PROSITE" id="PS50089"/>
    </source>
</evidence>
<keyword evidence="3" id="KW-0862">Zinc</keyword>
<proteinExistence type="predicted"/>
<evidence type="ECO:0000313" key="9">
    <source>
        <dbReference type="Proteomes" id="UP000010552"/>
    </source>
</evidence>
<dbReference type="eggNOG" id="KOG2177">
    <property type="taxonomic scope" value="Eukaryota"/>
</dbReference>
<feature type="domain" description="B box-type" evidence="6">
    <location>
        <begin position="88"/>
        <end position="131"/>
    </location>
</feature>
<gene>
    <name evidence="8" type="ORF">PAL_GLEAN10025584</name>
</gene>
<accession>L5JM82</accession>
<dbReference type="InterPro" id="IPR017907">
    <property type="entry name" value="Znf_RING_CS"/>
</dbReference>
<dbReference type="PROSITE" id="PS50119">
    <property type="entry name" value="ZF_BBOX"/>
    <property type="match status" value="2"/>
</dbReference>
<dbReference type="AlphaFoldDB" id="L5JM82"/>
<dbReference type="Gene3D" id="2.60.120.920">
    <property type="match status" value="2"/>
</dbReference>
<dbReference type="InterPro" id="IPR043136">
    <property type="entry name" value="B30.2/SPRY_sf"/>
</dbReference>
<evidence type="ECO:0000256" key="3">
    <source>
        <dbReference type="ARBA" id="ARBA00022833"/>
    </source>
</evidence>
<dbReference type="PROSITE" id="PS50188">
    <property type="entry name" value="B302_SPRY"/>
    <property type="match status" value="1"/>
</dbReference>
<dbReference type="Proteomes" id="UP000010552">
    <property type="component" value="Unassembled WGS sequence"/>
</dbReference>
<dbReference type="EMBL" id="KB031158">
    <property type="protein sequence ID" value="ELK00440.1"/>
    <property type="molecule type" value="Genomic_DNA"/>
</dbReference>
<dbReference type="PANTHER" id="PTHR24103">
    <property type="entry name" value="E3 UBIQUITIN-PROTEIN LIGASE TRIM"/>
    <property type="match status" value="1"/>
</dbReference>
<reference evidence="9" key="1">
    <citation type="journal article" date="2013" name="Science">
        <title>Comparative analysis of bat genomes provides insight into the evolution of flight and immunity.</title>
        <authorList>
            <person name="Zhang G."/>
            <person name="Cowled C."/>
            <person name="Shi Z."/>
            <person name="Huang Z."/>
            <person name="Bishop-Lilly K.A."/>
            <person name="Fang X."/>
            <person name="Wynne J.W."/>
            <person name="Xiong Z."/>
            <person name="Baker M.L."/>
            <person name="Zhao W."/>
            <person name="Tachedjian M."/>
            <person name="Zhu Y."/>
            <person name="Zhou P."/>
            <person name="Jiang X."/>
            <person name="Ng J."/>
            <person name="Yang L."/>
            <person name="Wu L."/>
            <person name="Xiao J."/>
            <person name="Feng Y."/>
            <person name="Chen Y."/>
            <person name="Sun X."/>
            <person name="Zhang Y."/>
            <person name="Marsh G.A."/>
            <person name="Crameri G."/>
            <person name="Broder C.C."/>
            <person name="Frey K.G."/>
            <person name="Wang L.F."/>
            <person name="Wang J."/>
        </authorList>
    </citation>
    <scope>NUCLEOTIDE SEQUENCE [LARGE SCALE GENOMIC DNA]</scope>
</reference>
<protein>
    <submittedName>
        <fullName evidence="8">Tripartite motif-containing protein 43</fullName>
    </submittedName>
</protein>
<keyword evidence="2 4" id="KW-0863">Zinc-finger</keyword>
<feature type="domain" description="B30.2/SPRY" evidence="7">
    <location>
        <begin position="569"/>
        <end position="748"/>
    </location>
</feature>
<evidence type="ECO:0000256" key="2">
    <source>
        <dbReference type="ARBA" id="ARBA00022771"/>
    </source>
</evidence>
<dbReference type="Pfam" id="PF15227">
    <property type="entry name" value="zf-C3HC4_4"/>
    <property type="match status" value="1"/>
</dbReference>
<evidence type="ECO:0000256" key="4">
    <source>
        <dbReference type="PROSITE-ProRule" id="PRU00024"/>
    </source>
</evidence>
<dbReference type="GO" id="GO:0008270">
    <property type="term" value="F:zinc ion binding"/>
    <property type="evidence" value="ECO:0007669"/>
    <property type="project" value="UniProtKB-KW"/>
</dbReference>
<dbReference type="SMART" id="SM00184">
    <property type="entry name" value="RING"/>
    <property type="match status" value="1"/>
</dbReference>
<dbReference type="PROSITE" id="PS50089">
    <property type="entry name" value="ZF_RING_2"/>
    <property type="match status" value="1"/>
</dbReference>
<keyword evidence="9" id="KW-1185">Reference proteome</keyword>
<dbReference type="InterPro" id="IPR013083">
    <property type="entry name" value="Znf_RING/FYVE/PHD"/>
</dbReference>
<dbReference type="InterPro" id="IPR001870">
    <property type="entry name" value="B30.2/SPRY"/>
</dbReference>
<dbReference type="Pfam" id="PF00643">
    <property type="entry name" value="zf-B_box"/>
    <property type="match status" value="1"/>
</dbReference>
<evidence type="ECO:0000259" key="7">
    <source>
        <dbReference type="PROSITE" id="PS50188"/>
    </source>
</evidence>
<name>L5JM82_PTEAL</name>
<organism evidence="8 9">
    <name type="scientific">Pteropus alecto</name>
    <name type="common">Black flying fox</name>
    <dbReference type="NCBI Taxonomy" id="9402"/>
    <lineage>
        <taxon>Eukaryota</taxon>
        <taxon>Metazoa</taxon>
        <taxon>Chordata</taxon>
        <taxon>Craniata</taxon>
        <taxon>Vertebrata</taxon>
        <taxon>Euteleostomi</taxon>
        <taxon>Mammalia</taxon>
        <taxon>Eutheria</taxon>
        <taxon>Laurasiatheria</taxon>
        <taxon>Chiroptera</taxon>
        <taxon>Yinpterochiroptera</taxon>
        <taxon>Pteropodoidea</taxon>
        <taxon>Pteropodidae</taxon>
        <taxon>Pteropodinae</taxon>
        <taxon>Pteropus</taxon>
    </lineage>
</organism>
<sequence length="748" mass="86988">MDSDISQAFQKELTCLICLNYLMDPVTMVCGHSFCWSCLCVSWEKTGSPAQCPLCRQTSQQTNFRINFILKNLVSMARKASLRQFLSSGENICGPHKETKRIFCEDDRRLLCSHCSSSQEHEAHKHCSVEEAAEEYREKLSNQMTSLWEKIQEIQRNFYKEGRISDHWMYYVYQYEDITRAAYQTLCQAFHEEGKQHLKSLKEEGLKMFKQLEKRRAEMIAKMMSLRAMYEELMDVCHKPDVELLQELGDKLRRSEQVQLHMPQPLQPELPAWPITGLIDRLNRYRVEIFFTNEITNHNITLFDDVRSLRFMRGSLYAALDPGTSNCFAAWGVQVFTSGKHYWEMPVDRSWDWAVGVAALATASRHAQDHGAQLPESPATRRSPELYWAMARVPLTIMEGENIIVATLERRARPHDLPGSAEEICLVHMRTKGFFCEVIKDLLCALCSKSKEHAAHRHCSIDWIAEEYRDNVTLRKRMIHAEYRKVHLLLYTEEKHYLERIEMESKEIFQQLRESKNSMYLKGTYLREVYEELKEMCHKPDMELLQHFEDLLKKSESVQLKMPQPVDPQLSSWPITGLVNRLNQFLVHISLDYERVTCHIPLFKDLRRSLLSPNHPDADNAPIRYFLAWGDKTFASGQHYWEVDVAGCCNWVIGFCDDSWTGRDDMILGAEGMFLLFCVQEGDQCRLCTYSPPLPQYVERPLSHVGVFLDYEHGILSFINVANSSLISSFLSCSFSSPLRPFLYSGYP</sequence>
<dbReference type="InterPro" id="IPR001841">
    <property type="entry name" value="Znf_RING"/>
</dbReference>
<dbReference type="InterPro" id="IPR050143">
    <property type="entry name" value="TRIM/RBCC"/>
</dbReference>
<dbReference type="CDD" id="cd19783">
    <property type="entry name" value="Bbox2_TRIM43-like"/>
    <property type="match status" value="1"/>
</dbReference>